<organism evidence="1 2">
    <name type="scientific">Zymoseptoria tritici (strain ST99CH_3D7)</name>
    <dbReference type="NCBI Taxonomy" id="1276538"/>
    <lineage>
        <taxon>Eukaryota</taxon>
        <taxon>Fungi</taxon>
        <taxon>Dikarya</taxon>
        <taxon>Ascomycota</taxon>
        <taxon>Pezizomycotina</taxon>
        <taxon>Dothideomycetes</taxon>
        <taxon>Dothideomycetidae</taxon>
        <taxon>Mycosphaerellales</taxon>
        <taxon>Mycosphaerellaceae</taxon>
        <taxon>Zymoseptoria</taxon>
    </lineage>
</organism>
<dbReference type="EMBL" id="LT853697">
    <property type="protein sequence ID" value="SMQ52008.1"/>
    <property type="molecule type" value="Genomic_DNA"/>
</dbReference>
<accession>A0A1X7RX66</accession>
<gene>
    <name evidence="1" type="ORF">ZT3D7_G7161</name>
</gene>
<sequence length="92" mass="9531">MVTHQIALGITIPVNPALPTIPATPFMEFGQSTDIRRSLPPGDLKTVTAAVLDPSSSTAATLAADANSRNAIFPSVMETARTTGYAPCGDEC</sequence>
<reference evidence="1 2" key="1">
    <citation type="submission" date="2016-06" db="EMBL/GenBank/DDBJ databases">
        <authorList>
            <person name="Kjaerup R.B."/>
            <person name="Dalgaard T.S."/>
            <person name="Juul-Madsen H.R."/>
        </authorList>
    </citation>
    <scope>NUCLEOTIDE SEQUENCE [LARGE SCALE GENOMIC DNA]</scope>
</reference>
<protein>
    <submittedName>
        <fullName evidence="1">Uncharacterized protein</fullName>
    </submittedName>
</protein>
<name>A0A1X7RX66_ZYMT9</name>
<dbReference type="AlphaFoldDB" id="A0A1X7RX66"/>
<dbReference type="Proteomes" id="UP000215127">
    <property type="component" value="Chromosome 6"/>
</dbReference>
<keyword evidence="2" id="KW-1185">Reference proteome</keyword>
<evidence type="ECO:0000313" key="1">
    <source>
        <dbReference type="EMBL" id="SMQ52008.1"/>
    </source>
</evidence>
<proteinExistence type="predicted"/>
<evidence type="ECO:0000313" key="2">
    <source>
        <dbReference type="Proteomes" id="UP000215127"/>
    </source>
</evidence>